<evidence type="ECO:0000256" key="6">
    <source>
        <dbReference type="ARBA" id="ARBA00023004"/>
    </source>
</evidence>
<protein>
    <recommendedName>
        <fullName evidence="8">4Fe-4S ferredoxin-type domain-containing protein</fullName>
    </recommendedName>
</protein>
<dbReference type="Pfam" id="PF13247">
    <property type="entry name" value="Fer4_11"/>
    <property type="match status" value="1"/>
</dbReference>
<reference evidence="9" key="1">
    <citation type="journal article" date="2015" name="Nature">
        <title>Complex archaea that bridge the gap between prokaryotes and eukaryotes.</title>
        <authorList>
            <person name="Spang A."/>
            <person name="Saw J.H."/>
            <person name="Jorgensen S.L."/>
            <person name="Zaremba-Niedzwiedzka K."/>
            <person name="Martijn J."/>
            <person name="Lind A.E."/>
            <person name="van Eijk R."/>
            <person name="Schleper C."/>
            <person name="Guy L."/>
            <person name="Ettema T.J."/>
        </authorList>
    </citation>
    <scope>NUCLEOTIDE SEQUENCE</scope>
</reference>
<dbReference type="AlphaFoldDB" id="A0A0F9IZ67"/>
<evidence type="ECO:0000256" key="7">
    <source>
        <dbReference type="ARBA" id="ARBA00023014"/>
    </source>
</evidence>
<dbReference type="GO" id="GO:0051539">
    <property type="term" value="F:4 iron, 4 sulfur cluster binding"/>
    <property type="evidence" value="ECO:0007669"/>
    <property type="project" value="UniProtKB-KW"/>
</dbReference>
<proteinExistence type="predicted"/>
<gene>
    <name evidence="9" type="ORF">LCGC14_1819380</name>
</gene>
<keyword evidence="4" id="KW-0677">Repeat</keyword>
<evidence type="ECO:0000256" key="2">
    <source>
        <dbReference type="ARBA" id="ARBA00022485"/>
    </source>
</evidence>
<dbReference type="EMBL" id="LAZR01017793">
    <property type="protein sequence ID" value="KKL98940.1"/>
    <property type="molecule type" value="Genomic_DNA"/>
</dbReference>
<dbReference type="PROSITE" id="PS51379">
    <property type="entry name" value="4FE4S_FER_2"/>
    <property type="match status" value="2"/>
</dbReference>
<feature type="domain" description="4Fe-4S ferredoxin-type" evidence="8">
    <location>
        <begin position="83"/>
        <end position="116"/>
    </location>
</feature>
<organism evidence="9">
    <name type="scientific">marine sediment metagenome</name>
    <dbReference type="NCBI Taxonomy" id="412755"/>
    <lineage>
        <taxon>unclassified sequences</taxon>
        <taxon>metagenomes</taxon>
        <taxon>ecological metagenomes</taxon>
    </lineage>
</organism>
<dbReference type="PANTHER" id="PTHR43177:SF5">
    <property type="entry name" value="ANAEROBIC DIMETHYL SULFOXIDE REDUCTASE CHAIN B-RELATED"/>
    <property type="match status" value="1"/>
</dbReference>
<keyword evidence="5" id="KW-0249">Electron transport</keyword>
<dbReference type="InterPro" id="IPR017896">
    <property type="entry name" value="4Fe4S_Fe-S-bd"/>
</dbReference>
<evidence type="ECO:0000256" key="3">
    <source>
        <dbReference type="ARBA" id="ARBA00022723"/>
    </source>
</evidence>
<keyword evidence="3" id="KW-0479">Metal-binding</keyword>
<evidence type="ECO:0000256" key="1">
    <source>
        <dbReference type="ARBA" id="ARBA00022448"/>
    </source>
</evidence>
<keyword evidence="6" id="KW-0408">Iron</keyword>
<sequence length="186" mass="20690">MTQLGFYFDQTRCTGCYTCAVACKDWHDLDAGTVNWMRVNAIEKGRFPDLFVAYLALPCCHCTNPPCAAVCPVEAISKRASDGIVVVDRDKCPGNMDCRSACFKACSWNAPQFGPGKNAKMQKCDLCLERLEKGRQTVCVEACPMYALDVGPLSELRAKYGDCVEAEGFHYSERFKPSVIFKPKKE</sequence>
<dbReference type="Gene3D" id="3.30.70.20">
    <property type="match status" value="2"/>
</dbReference>
<feature type="domain" description="4Fe-4S ferredoxin-type" evidence="8">
    <location>
        <begin position="4"/>
        <end position="32"/>
    </location>
</feature>
<evidence type="ECO:0000256" key="5">
    <source>
        <dbReference type="ARBA" id="ARBA00022982"/>
    </source>
</evidence>
<evidence type="ECO:0000259" key="8">
    <source>
        <dbReference type="PROSITE" id="PS51379"/>
    </source>
</evidence>
<name>A0A0F9IZ67_9ZZZZ</name>
<dbReference type="GO" id="GO:0046872">
    <property type="term" value="F:metal ion binding"/>
    <property type="evidence" value="ECO:0007669"/>
    <property type="project" value="UniProtKB-KW"/>
</dbReference>
<accession>A0A0F9IZ67</accession>
<dbReference type="CDD" id="cd16371">
    <property type="entry name" value="DMSOR_beta_like"/>
    <property type="match status" value="1"/>
</dbReference>
<evidence type="ECO:0000313" key="9">
    <source>
        <dbReference type="EMBL" id="KKL98940.1"/>
    </source>
</evidence>
<keyword evidence="2" id="KW-0004">4Fe-4S</keyword>
<comment type="caution">
    <text evidence="9">The sequence shown here is derived from an EMBL/GenBank/DDBJ whole genome shotgun (WGS) entry which is preliminary data.</text>
</comment>
<dbReference type="PANTHER" id="PTHR43177">
    <property type="entry name" value="PROTEIN NRFC"/>
    <property type="match status" value="1"/>
</dbReference>
<dbReference type="SUPFAM" id="SSF54862">
    <property type="entry name" value="4Fe-4S ferredoxins"/>
    <property type="match status" value="1"/>
</dbReference>
<keyword evidence="7" id="KW-0411">Iron-sulfur</keyword>
<keyword evidence="1" id="KW-0813">Transport</keyword>
<dbReference type="InterPro" id="IPR050954">
    <property type="entry name" value="ET_IronSulfur_Cluster-Binding"/>
</dbReference>
<evidence type="ECO:0000256" key="4">
    <source>
        <dbReference type="ARBA" id="ARBA00022737"/>
    </source>
</evidence>